<accession>A0A937KFM3</accession>
<dbReference type="SUPFAM" id="SSF53756">
    <property type="entry name" value="UDP-Glycosyltransferase/glycogen phosphorylase"/>
    <property type="match status" value="1"/>
</dbReference>
<protein>
    <recommendedName>
        <fullName evidence="3">Glycosyltransferase subfamily 4-like N-terminal domain-containing protein</fullName>
    </recommendedName>
</protein>
<dbReference type="Proteomes" id="UP000614216">
    <property type="component" value="Unassembled WGS sequence"/>
</dbReference>
<proteinExistence type="predicted"/>
<name>A0A937KFM3_9BACT</name>
<dbReference type="Gene3D" id="3.40.50.2000">
    <property type="entry name" value="Glycogen Phosphorylase B"/>
    <property type="match status" value="2"/>
</dbReference>
<evidence type="ECO:0008006" key="3">
    <source>
        <dbReference type="Google" id="ProtNLM"/>
    </source>
</evidence>
<evidence type="ECO:0000313" key="1">
    <source>
        <dbReference type="EMBL" id="MBL6448338.1"/>
    </source>
</evidence>
<keyword evidence="2" id="KW-1185">Reference proteome</keyword>
<dbReference type="EMBL" id="JAEUGD010000061">
    <property type="protein sequence ID" value="MBL6448338.1"/>
    <property type="molecule type" value="Genomic_DNA"/>
</dbReference>
<evidence type="ECO:0000313" key="2">
    <source>
        <dbReference type="Proteomes" id="UP000614216"/>
    </source>
</evidence>
<dbReference type="AlphaFoldDB" id="A0A937KFM3"/>
<dbReference type="RefSeq" id="WP_202857878.1">
    <property type="nucleotide sequence ID" value="NZ_JAEUGD010000061.1"/>
</dbReference>
<reference evidence="1" key="1">
    <citation type="submission" date="2021-01" db="EMBL/GenBank/DDBJ databases">
        <title>Fulvivirga kasyanovii gen. nov., sp nov., a novel member of the phylum Bacteroidetes isolated from seawater in a mussel farm.</title>
        <authorList>
            <person name="Zhao L.-H."/>
            <person name="Wang Z.-J."/>
        </authorList>
    </citation>
    <scope>NUCLEOTIDE SEQUENCE</scope>
    <source>
        <strain evidence="1">29W222</strain>
    </source>
</reference>
<sequence>MESKKRVLILAFSRLKYDARVTRQIQFLKDDYDVDVFCFSKTDIAGVNFYEVRQTPLTLLRKIFAAFFLITRQYKPAYWILHNYKDHIPQLKSNNYDLIVANDVETLHLAFSVAGKTKVLFDAHEYAPKHFEDKLWFRLFFQGFNTYFCRFYIPKAAAMTTVCDGLAKEYERNFKVKPTIITNAPKYHDTQIRKTDPNEIKIIHMGVANFSRKLENMIEVVDLLGHPYSLDLMLLVPGYASAQTKAYTDTLKQKVKENPRVNIIDPVDSKDVVDKIKTYDIGMFLLEPVNFNYTFALPNKLFEFIQARLAVAIGPSVEMAKVVKKYQCGIVSADFTPKALANELKQLTTQDIDTMKANCSNAAMDLSAEKNAEVLKSICKGIIN</sequence>
<organism evidence="1 2">
    <name type="scientific">Fulvivirga marina</name>
    <dbReference type="NCBI Taxonomy" id="2494733"/>
    <lineage>
        <taxon>Bacteria</taxon>
        <taxon>Pseudomonadati</taxon>
        <taxon>Bacteroidota</taxon>
        <taxon>Cytophagia</taxon>
        <taxon>Cytophagales</taxon>
        <taxon>Fulvivirgaceae</taxon>
        <taxon>Fulvivirga</taxon>
    </lineage>
</organism>
<gene>
    <name evidence="1" type="ORF">JMN32_18640</name>
</gene>
<comment type="caution">
    <text evidence="1">The sequence shown here is derived from an EMBL/GenBank/DDBJ whole genome shotgun (WGS) entry which is preliminary data.</text>
</comment>